<dbReference type="InterPro" id="IPR029787">
    <property type="entry name" value="Nucleotide_cyclase"/>
</dbReference>
<organism evidence="4 5">
    <name type="scientific">Flaviflagellibacter deserti</name>
    <dbReference type="NCBI Taxonomy" id="2267266"/>
    <lineage>
        <taxon>Bacteria</taxon>
        <taxon>Pseudomonadati</taxon>
        <taxon>Pseudomonadota</taxon>
        <taxon>Alphaproteobacteria</taxon>
        <taxon>Hyphomicrobiales</taxon>
        <taxon>Flaviflagellibacter</taxon>
    </lineage>
</organism>
<dbReference type="SMART" id="SM00304">
    <property type="entry name" value="HAMP"/>
    <property type="match status" value="1"/>
</dbReference>
<feature type="domain" description="GGDEF" evidence="3">
    <location>
        <begin position="457"/>
        <end position="590"/>
    </location>
</feature>
<keyword evidence="4" id="KW-0808">Transferase</keyword>
<dbReference type="PANTHER" id="PTHR46663">
    <property type="entry name" value="DIGUANYLATE CYCLASE DGCT-RELATED"/>
    <property type="match status" value="1"/>
</dbReference>
<protein>
    <submittedName>
        <fullName evidence="4">Diguanylate cyclase domain-containing protein</fullName>
        <ecNumber evidence="4">2.7.7.65</ecNumber>
    </submittedName>
</protein>
<name>A0ABV9Z8Y3_9HYPH</name>
<proteinExistence type="predicted"/>
<evidence type="ECO:0000259" key="3">
    <source>
        <dbReference type="PROSITE" id="PS50887"/>
    </source>
</evidence>
<dbReference type="Gene3D" id="6.10.340.10">
    <property type="match status" value="1"/>
</dbReference>
<dbReference type="InterPro" id="IPR043128">
    <property type="entry name" value="Rev_trsase/Diguanyl_cyclase"/>
</dbReference>
<sequence length="598" mass="66394">MFDMLRGLGLGQGAAMAIGGSGLAFAASLRARVIILTIVAMTLVAVPAAFAFVWIVNTTVVKIGTLFAENQILFDRYRGLESLMREVSLAETLARSPTIVEWAKNPSSISAENRGVAELEHFRISFRDKSYFAVIGSTGDYYFNDKDATYLGNQKRYTVSADNPRDGWYFKTAGYGSGCHLNVDRDDNLNVTKVWINCIISEGGRVLGIIGTGVDLSWFIREVVDFPQNGVQSMFVDRAGAVQAHRDPRFVDFHSLTKDIKAKKTIYGLIDDDEGRNALSGMMQDVADGRALVKSSYLRIGGHDYLVGVGYLDRLGWFNVTLMDIDEIVDWRMFAPIALLLAAILIGVVALLSLLFRRSVLDRLERVERGIRFMQAGDFSNPIRDDSPDEIGRLSRAFGDLAESIGTQTGVLEKLVCERTEKLEHLASLDPLTEISNRRGFIRRFGQEKKRRLRRGRHLGLLLIDVDHFKTINDSLGHEIGDRVLLEFSRRISSALSSYDICARWGGDEFIVLLADCNAKSLETMAERLLNAFRQASLPIHDGGTLSLTASIGGYLVTAEDELPKAAERADAALYAAKREGRNRFALYCPSHALRMVV</sequence>
<dbReference type="InterPro" id="IPR052163">
    <property type="entry name" value="DGC-Regulatory_Protein"/>
</dbReference>
<dbReference type="Pfam" id="PF00672">
    <property type="entry name" value="HAMP"/>
    <property type="match status" value="1"/>
</dbReference>
<dbReference type="GO" id="GO:0052621">
    <property type="term" value="F:diguanylate cyclase activity"/>
    <property type="evidence" value="ECO:0007669"/>
    <property type="project" value="UniProtKB-EC"/>
</dbReference>
<keyword evidence="4" id="KW-0548">Nucleotidyltransferase</keyword>
<dbReference type="SMART" id="SM00267">
    <property type="entry name" value="GGDEF"/>
    <property type="match status" value="1"/>
</dbReference>
<dbReference type="SUPFAM" id="SSF55073">
    <property type="entry name" value="Nucleotide cyclase"/>
    <property type="match status" value="1"/>
</dbReference>
<dbReference type="InterPro" id="IPR000160">
    <property type="entry name" value="GGDEF_dom"/>
</dbReference>
<dbReference type="EC" id="2.7.7.65" evidence="4"/>
<keyword evidence="1" id="KW-0812">Transmembrane</keyword>
<accession>A0ABV9Z8Y3</accession>
<evidence type="ECO:0000259" key="2">
    <source>
        <dbReference type="PROSITE" id="PS50885"/>
    </source>
</evidence>
<evidence type="ECO:0000256" key="1">
    <source>
        <dbReference type="SAM" id="Phobius"/>
    </source>
</evidence>
<evidence type="ECO:0000313" key="4">
    <source>
        <dbReference type="EMBL" id="MFC5069371.1"/>
    </source>
</evidence>
<dbReference type="PANTHER" id="PTHR46663:SF4">
    <property type="entry name" value="DIGUANYLATE CYCLASE DGCT-RELATED"/>
    <property type="match status" value="1"/>
</dbReference>
<evidence type="ECO:0000313" key="5">
    <source>
        <dbReference type="Proteomes" id="UP001595796"/>
    </source>
</evidence>
<dbReference type="NCBIfam" id="TIGR00254">
    <property type="entry name" value="GGDEF"/>
    <property type="match status" value="1"/>
</dbReference>
<dbReference type="Pfam" id="PF00990">
    <property type="entry name" value="GGDEF"/>
    <property type="match status" value="1"/>
</dbReference>
<dbReference type="EMBL" id="JBHSJF010000006">
    <property type="protein sequence ID" value="MFC5069371.1"/>
    <property type="molecule type" value="Genomic_DNA"/>
</dbReference>
<dbReference type="CDD" id="cd06225">
    <property type="entry name" value="HAMP"/>
    <property type="match status" value="1"/>
</dbReference>
<dbReference type="Gene3D" id="3.30.70.270">
    <property type="match status" value="1"/>
</dbReference>
<keyword evidence="1" id="KW-0472">Membrane</keyword>
<dbReference type="CDD" id="cd01949">
    <property type="entry name" value="GGDEF"/>
    <property type="match status" value="1"/>
</dbReference>
<feature type="transmembrane region" description="Helical" evidence="1">
    <location>
        <begin position="333"/>
        <end position="356"/>
    </location>
</feature>
<gene>
    <name evidence="4" type="ORF">ACFPFW_15245</name>
</gene>
<dbReference type="PROSITE" id="PS50887">
    <property type="entry name" value="GGDEF"/>
    <property type="match status" value="1"/>
</dbReference>
<keyword evidence="5" id="KW-1185">Reference proteome</keyword>
<reference evidence="5" key="1">
    <citation type="journal article" date="2019" name="Int. J. Syst. Evol. Microbiol.">
        <title>The Global Catalogue of Microorganisms (GCM) 10K type strain sequencing project: providing services to taxonomists for standard genome sequencing and annotation.</title>
        <authorList>
            <consortium name="The Broad Institute Genomics Platform"/>
            <consortium name="The Broad Institute Genome Sequencing Center for Infectious Disease"/>
            <person name="Wu L."/>
            <person name="Ma J."/>
        </authorList>
    </citation>
    <scope>NUCLEOTIDE SEQUENCE [LARGE SCALE GENOMIC DNA]</scope>
    <source>
        <strain evidence="5">CGMCC 1.16444</strain>
    </source>
</reference>
<comment type="caution">
    <text evidence="4">The sequence shown here is derived from an EMBL/GenBank/DDBJ whole genome shotgun (WGS) entry which is preliminary data.</text>
</comment>
<dbReference type="InterPro" id="IPR003660">
    <property type="entry name" value="HAMP_dom"/>
</dbReference>
<dbReference type="Proteomes" id="UP001595796">
    <property type="component" value="Unassembled WGS sequence"/>
</dbReference>
<feature type="domain" description="HAMP" evidence="2">
    <location>
        <begin position="358"/>
        <end position="410"/>
    </location>
</feature>
<feature type="transmembrane region" description="Helical" evidence="1">
    <location>
        <begin position="36"/>
        <end position="56"/>
    </location>
</feature>
<keyword evidence="1" id="KW-1133">Transmembrane helix</keyword>
<dbReference type="RefSeq" id="WP_379771361.1">
    <property type="nucleotide sequence ID" value="NZ_JBHSJF010000006.1"/>
</dbReference>
<dbReference type="PROSITE" id="PS50885">
    <property type="entry name" value="HAMP"/>
    <property type="match status" value="1"/>
</dbReference>